<evidence type="ECO:0008006" key="3">
    <source>
        <dbReference type="Google" id="ProtNLM"/>
    </source>
</evidence>
<organism evidence="1 2">
    <name type="scientific">Corynebacterium tuscaniense</name>
    <dbReference type="NCBI Taxonomy" id="302449"/>
    <lineage>
        <taxon>Bacteria</taxon>
        <taxon>Bacillati</taxon>
        <taxon>Actinomycetota</taxon>
        <taxon>Actinomycetes</taxon>
        <taxon>Mycobacteriales</taxon>
        <taxon>Corynebacteriaceae</taxon>
        <taxon>Corynebacterium</taxon>
    </lineage>
</organism>
<dbReference type="AlphaFoldDB" id="A0A2N6T526"/>
<comment type="caution">
    <text evidence="1">The sequence shown here is derived from an EMBL/GenBank/DDBJ whole genome shotgun (WGS) entry which is preliminary data.</text>
</comment>
<dbReference type="RefSeq" id="WP_102724004.1">
    <property type="nucleotide sequence ID" value="NZ_JBHRZL010000036.1"/>
</dbReference>
<name>A0A2N6T526_9CORY</name>
<reference evidence="1 2" key="1">
    <citation type="submission" date="2017-09" db="EMBL/GenBank/DDBJ databases">
        <title>Bacterial strain isolated from the female urinary microbiota.</title>
        <authorList>
            <person name="Thomas-White K."/>
            <person name="Kumar N."/>
            <person name="Forster S."/>
            <person name="Putonti C."/>
            <person name="Lawley T."/>
            <person name="Wolfe A.J."/>
        </authorList>
    </citation>
    <scope>NUCLEOTIDE SEQUENCE [LARGE SCALE GENOMIC DNA]</scope>
    <source>
        <strain evidence="1 2">UMB0792</strain>
    </source>
</reference>
<protein>
    <recommendedName>
        <fullName evidence="3">Asp23/Gls24 family envelope stress response protein</fullName>
    </recommendedName>
</protein>
<dbReference type="Proteomes" id="UP000235836">
    <property type="component" value="Unassembled WGS sequence"/>
</dbReference>
<gene>
    <name evidence="1" type="ORF">CJ203_06580</name>
</gene>
<sequence>MAPLTITKDIADAICDAALSVDGVAGLSSGRMAHAVLRLPGALIEGLQVFEMDEEGTHIAVHLIYDLSSGREIPQLVRDVRAAILAVPALAQAPGLPRVDVVVEDAVRHSTTK</sequence>
<dbReference type="EMBL" id="PNHG01000007">
    <property type="protein sequence ID" value="PMC64402.1"/>
    <property type="molecule type" value="Genomic_DNA"/>
</dbReference>
<accession>A0A2N6T526</accession>
<keyword evidence="2" id="KW-1185">Reference proteome</keyword>
<proteinExistence type="predicted"/>
<evidence type="ECO:0000313" key="2">
    <source>
        <dbReference type="Proteomes" id="UP000235836"/>
    </source>
</evidence>
<evidence type="ECO:0000313" key="1">
    <source>
        <dbReference type="EMBL" id="PMC64402.1"/>
    </source>
</evidence>